<dbReference type="PANTHER" id="PTHR39430">
    <property type="entry name" value="MEMBRANE-ASSOCIATED PROTEASE-RELATED"/>
    <property type="match status" value="1"/>
</dbReference>
<name>A0A4Y8Q262_9BACL</name>
<feature type="transmembrane region" description="Helical" evidence="1">
    <location>
        <begin position="80"/>
        <end position="99"/>
    </location>
</feature>
<keyword evidence="4" id="KW-1185">Reference proteome</keyword>
<evidence type="ECO:0000313" key="4">
    <source>
        <dbReference type="Proteomes" id="UP000298246"/>
    </source>
</evidence>
<proteinExistence type="predicted"/>
<dbReference type="AlphaFoldDB" id="A0A4Y8Q262"/>
<dbReference type="Pfam" id="PF02517">
    <property type="entry name" value="Rce1-like"/>
    <property type="match status" value="1"/>
</dbReference>
<feature type="transmembrane region" description="Helical" evidence="1">
    <location>
        <begin position="210"/>
        <end position="229"/>
    </location>
</feature>
<gene>
    <name evidence="3" type="ORF">B5M42_11750</name>
</gene>
<evidence type="ECO:0000259" key="2">
    <source>
        <dbReference type="Pfam" id="PF02517"/>
    </source>
</evidence>
<feature type="transmembrane region" description="Helical" evidence="1">
    <location>
        <begin position="186"/>
        <end position="204"/>
    </location>
</feature>
<keyword evidence="1" id="KW-0812">Transmembrane</keyword>
<feature type="transmembrane region" description="Helical" evidence="1">
    <location>
        <begin position="120"/>
        <end position="144"/>
    </location>
</feature>
<evidence type="ECO:0000256" key="1">
    <source>
        <dbReference type="SAM" id="Phobius"/>
    </source>
</evidence>
<keyword evidence="1" id="KW-0472">Membrane</keyword>
<protein>
    <recommendedName>
        <fullName evidence="2">CAAX prenyl protease 2/Lysostaphin resistance protein A-like domain-containing protein</fullName>
    </recommendedName>
</protein>
<dbReference type="Proteomes" id="UP000298246">
    <property type="component" value="Unassembled WGS sequence"/>
</dbReference>
<feature type="transmembrane region" description="Helical" evidence="1">
    <location>
        <begin position="236"/>
        <end position="255"/>
    </location>
</feature>
<dbReference type="InterPro" id="IPR003675">
    <property type="entry name" value="Rce1/LyrA-like_dom"/>
</dbReference>
<feature type="domain" description="CAAX prenyl protease 2/Lysostaphin resistance protein A-like" evidence="2">
    <location>
        <begin position="156"/>
        <end position="249"/>
    </location>
</feature>
<sequence>MRFKEEMNITVIPKGQSGWGVVGKLVLLIVAAALLTLLFSLVPFVWGLARHPELPLMNLAQVAQAIEVISKDPWVEKGLMWAQMVGFVAAVALLFAVFERRRGWKLGFRLEGCLLRLAEGLGLGFALITVSFLLIWLFGGIGVAGYGWKPGLLGELLGGLLLFTAVAFNEELFSRGYVQGLLSHRWGPLWGIGLSTLLFALLHASNPGIWASPLPFINLCLAGLLLALAREVSGSLWMPIGLHLFWNYFQGYVYGFKVSGLEINTWLQLDIKGPAFLSGGTFGAEGSLVTAVVLLAGIALLAARYPYRRVRAGAR</sequence>
<feature type="transmembrane region" description="Helical" evidence="1">
    <location>
        <begin position="156"/>
        <end position="174"/>
    </location>
</feature>
<dbReference type="GO" id="GO:0080120">
    <property type="term" value="P:CAAX-box protein maturation"/>
    <property type="evidence" value="ECO:0007669"/>
    <property type="project" value="UniProtKB-ARBA"/>
</dbReference>
<dbReference type="GO" id="GO:0004175">
    <property type="term" value="F:endopeptidase activity"/>
    <property type="evidence" value="ECO:0007669"/>
    <property type="project" value="UniProtKB-ARBA"/>
</dbReference>
<feature type="transmembrane region" description="Helical" evidence="1">
    <location>
        <begin position="21"/>
        <end position="49"/>
    </location>
</feature>
<dbReference type="EMBL" id="MYFO01000013">
    <property type="protein sequence ID" value="TFE87496.1"/>
    <property type="molecule type" value="Genomic_DNA"/>
</dbReference>
<feature type="transmembrane region" description="Helical" evidence="1">
    <location>
        <begin position="275"/>
        <end position="302"/>
    </location>
</feature>
<comment type="caution">
    <text evidence="3">The sequence shown here is derived from an EMBL/GenBank/DDBJ whole genome shotgun (WGS) entry which is preliminary data.</text>
</comment>
<evidence type="ECO:0000313" key="3">
    <source>
        <dbReference type="EMBL" id="TFE87496.1"/>
    </source>
</evidence>
<organism evidence="3 4">
    <name type="scientific">Paenibacillus athensensis</name>
    <dbReference type="NCBI Taxonomy" id="1967502"/>
    <lineage>
        <taxon>Bacteria</taxon>
        <taxon>Bacillati</taxon>
        <taxon>Bacillota</taxon>
        <taxon>Bacilli</taxon>
        <taxon>Bacillales</taxon>
        <taxon>Paenibacillaceae</taxon>
        <taxon>Paenibacillus</taxon>
    </lineage>
</organism>
<reference evidence="3 4" key="1">
    <citation type="submission" date="2017-03" db="EMBL/GenBank/DDBJ databases">
        <title>Isolation of Levoglucosan Utilizing Bacteria.</title>
        <authorList>
            <person name="Arya A.S."/>
        </authorList>
    </citation>
    <scope>NUCLEOTIDE SEQUENCE [LARGE SCALE GENOMIC DNA]</scope>
    <source>
        <strain evidence="3 4">MEC069</strain>
    </source>
</reference>
<keyword evidence="1" id="KW-1133">Transmembrane helix</keyword>
<dbReference type="PANTHER" id="PTHR39430:SF1">
    <property type="entry name" value="PROTEASE"/>
    <property type="match status" value="1"/>
</dbReference>
<accession>A0A4Y8Q262</accession>